<dbReference type="OrthoDB" id="912280at2759"/>
<evidence type="ECO:0000256" key="1">
    <source>
        <dbReference type="SAM" id="MobiDB-lite"/>
    </source>
</evidence>
<feature type="region of interest" description="Disordered" evidence="1">
    <location>
        <begin position="143"/>
        <end position="168"/>
    </location>
</feature>
<dbReference type="InterPro" id="IPR005162">
    <property type="entry name" value="Retrotrans_gag_dom"/>
</dbReference>
<accession>A0A2Z7BEC0</accession>
<dbReference type="PANTHER" id="PTHR33223">
    <property type="entry name" value="CCHC-TYPE DOMAIN-CONTAINING PROTEIN"/>
    <property type="match status" value="1"/>
</dbReference>
<dbReference type="EMBL" id="KV006378">
    <property type="protein sequence ID" value="KZV32692.1"/>
    <property type="molecule type" value="Genomic_DNA"/>
</dbReference>
<organism evidence="3 4">
    <name type="scientific">Dorcoceras hygrometricum</name>
    <dbReference type="NCBI Taxonomy" id="472368"/>
    <lineage>
        <taxon>Eukaryota</taxon>
        <taxon>Viridiplantae</taxon>
        <taxon>Streptophyta</taxon>
        <taxon>Embryophyta</taxon>
        <taxon>Tracheophyta</taxon>
        <taxon>Spermatophyta</taxon>
        <taxon>Magnoliopsida</taxon>
        <taxon>eudicotyledons</taxon>
        <taxon>Gunneridae</taxon>
        <taxon>Pentapetalae</taxon>
        <taxon>asterids</taxon>
        <taxon>lamiids</taxon>
        <taxon>Lamiales</taxon>
        <taxon>Gesneriaceae</taxon>
        <taxon>Didymocarpoideae</taxon>
        <taxon>Trichosporeae</taxon>
        <taxon>Loxocarpinae</taxon>
        <taxon>Dorcoceras</taxon>
    </lineage>
</organism>
<sequence length="265" mass="31029">MSDAAYCKIFRTTLSGRALTWFNKLPSGTIANLEQLTQRFLQQFSINKKYPKTAAYLFSIVQKEGESLREYVKRFTQGVHEVPHVNHDLLAGIMQQNLRHRKFKESIVGKPPADLEELLQRAEKYIRIEESIEPRYLAKNKRYDEKVENQKREERRGPRTPHPEGTPLNSRLADILIVAEKQGLLRPHRPMQESAKRQSSDKYCKFHKDRGHATEDCYSLRAEIEKLIKRGYLENFVDKSHGQKRSGEHRNEHPRRDTQKVGIIL</sequence>
<feature type="compositionally biased region" description="Basic and acidic residues" evidence="1">
    <location>
        <begin position="143"/>
        <end position="157"/>
    </location>
</feature>
<gene>
    <name evidence="3" type="ORF">F511_14465</name>
</gene>
<protein>
    <recommendedName>
        <fullName evidence="2">Retrotransposon gag domain-containing protein</fullName>
    </recommendedName>
</protein>
<name>A0A2Z7BEC0_9LAMI</name>
<evidence type="ECO:0000259" key="2">
    <source>
        <dbReference type="Pfam" id="PF03732"/>
    </source>
</evidence>
<dbReference type="PANTHER" id="PTHR33223:SF10">
    <property type="entry name" value="AMINOTRANSFERASE-LIKE PLANT MOBILE DOMAIN-CONTAINING PROTEIN"/>
    <property type="match status" value="1"/>
</dbReference>
<dbReference type="Proteomes" id="UP000250235">
    <property type="component" value="Unassembled WGS sequence"/>
</dbReference>
<dbReference type="AlphaFoldDB" id="A0A2Z7BEC0"/>
<keyword evidence="4" id="KW-1185">Reference proteome</keyword>
<feature type="domain" description="Retrotransposon gag" evidence="2">
    <location>
        <begin position="8"/>
        <end position="87"/>
    </location>
</feature>
<feature type="region of interest" description="Disordered" evidence="1">
    <location>
        <begin position="238"/>
        <end position="265"/>
    </location>
</feature>
<reference evidence="3 4" key="1">
    <citation type="journal article" date="2015" name="Proc. Natl. Acad. Sci. U.S.A.">
        <title>The resurrection genome of Boea hygrometrica: A blueprint for survival of dehydration.</title>
        <authorList>
            <person name="Xiao L."/>
            <person name="Yang G."/>
            <person name="Zhang L."/>
            <person name="Yang X."/>
            <person name="Zhao S."/>
            <person name="Ji Z."/>
            <person name="Zhou Q."/>
            <person name="Hu M."/>
            <person name="Wang Y."/>
            <person name="Chen M."/>
            <person name="Xu Y."/>
            <person name="Jin H."/>
            <person name="Xiao X."/>
            <person name="Hu G."/>
            <person name="Bao F."/>
            <person name="Hu Y."/>
            <person name="Wan P."/>
            <person name="Li L."/>
            <person name="Deng X."/>
            <person name="Kuang T."/>
            <person name="Xiang C."/>
            <person name="Zhu J.K."/>
            <person name="Oliver M.J."/>
            <person name="He Y."/>
        </authorList>
    </citation>
    <scope>NUCLEOTIDE SEQUENCE [LARGE SCALE GENOMIC DNA]</scope>
    <source>
        <strain evidence="4">cv. XS01</strain>
    </source>
</reference>
<dbReference type="Pfam" id="PF03732">
    <property type="entry name" value="Retrotrans_gag"/>
    <property type="match status" value="1"/>
</dbReference>
<feature type="compositionally biased region" description="Basic and acidic residues" evidence="1">
    <location>
        <begin position="238"/>
        <end position="259"/>
    </location>
</feature>
<evidence type="ECO:0000313" key="4">
    <source>
        <dbReference type="Proteomes" id="UP000250235"/>
    </source>
</evidence>
<proteinExistence type="predicted"/>
<evidence type="ECO:0000313" key="3">
    <source>
        <dbReference type="EMBL" id="KZV32692.1"/>
    </source>
</evidence>